<evidence type="ECO:0000313" key="5">
    <source>
        <dbReference type="Proteomes" id="UP000726105"/>
    </source>
</evidence>
<evidence type="ECO:0000313" key="4">
    <source>
        <dbReference type="Proteomes" id="UP000718281"/>
    </source>
</evidence>
<proteinExistence type="predicted"/>
<name>A0A935M677_9MICO</name>
<comment type="caution">
    <text evidence="2">The sequence shown here is derived from an EMBL/GenBank/DDBJ whole genome shotgun (WGS) entry which is preliminary data.</text>
</comment>
<dbReference type="GO" id="GO:0016773">
    <property type="term" value="F:phosphotransferase activity, alcohol group as acceptor"/>
    <property type="evidence" value="ECO:0007669"/>
    <property type="project" value="InterPro"/>
</dbReference>
<keyword evidence="2" id="KW-0418">Kinase</keyword>
<dbReference type="EMBL" id="JADIXZ010000003">
    <property type="protein sequence ID" value="MBK6300325.1"/>
    <property type="molecule type" value="Genomic_DNA"/>
</dbReference>
<dbReference type="InterPro" id="IPR006748">
    <property type="entry name" value="NH2Glyco/OHUrea_AB-resist_kin"/>
</dbReference>
<dbReference type="EMBL" id="JADKGK010000004">
    <property type="protein sequence ID" value="MBL0002691.1"/>
    <property type="molecule type" value="Genomic_DNA"/>
</dbReference>
<dbReference type="EMBL" id="JADJIB010000002">
    <property type="protein sequence ID" value="MBK7272649.1"/>
    <property type="molecule type" value="Genomic_DNA"/>
</dbReference>
<reference evidence="4 5" key="1">
    <citation type="submission" date="2020-10" db="EMBL/GenBank/DDBJ databases">
        <title>Connecting structure to function with the recovery of over 1000 high-quality activated sludge metagenome-assembled genomes encoding full-length rRNA genes using long-read sequencing.</title>
        <authorList>
            <person name="Singleton C.M."/>
            <person name="Petriglieri F."/>
            <person name="Kristensen J.M."/>
            <person name="Kirkegaard R.H."/>
            <person name="Michaelsen T.Y."/>
            <person name="Andersen M.H."/>
            <person name="Karst S.M."/>
            <person name="Dueholm M.S."/>
            <person name="Nielsen P.H."/>
            <person name="Albertsen M."/>
        </authorList>
    </citation>
    <scope>NUCLEOTIDE SEQUENCE [LARGE SCALE GENOMIC DNA]</scope>
    <source>
        <strain evidence="1">AalE_18-Q3-R2-46_BAT3C.188</strain>
        <strain evidence="2">Ega_18-Q3-R5-49_MAXAC.001</strain>
        <strain evidence="3">Ribe_18-Q3-R11-54_MAXAC.001</strain>
    </source>
</reference>
<evidence type="ECO:0000313" key="1">
    <source>
        <dbReference type="EMBL" id="MBK6300325.1"/>
    </source>
</evidence>
<protein>
    <submittedName>
        <fullName evidence="2">Kinase</fullName>
    </submittedName>
</protein>
<accession>A0A935M677</accession>
<dbReference type="AlphaFoldDB" id="A0A935M677"/>
<dbReference type="InterPro" id="IPR011009">
    <property type="entry name" value="Kinase-like_dom_sf"/>
</dbReference>
<dbReference type="GO" id="GO:0016301">
    <property type="term" value="F:kinase activity"/>
    <property type="evidence" value="ECO:0007669"/>
    <property type="project" value="UniProtKB-KW"/>
</dbReference>
<evidence type="ECO:0000313" key="2">
    <source>
        <dbReference type="EMBL" id="MBK7272649.1"/>
    </source>
</evidence>
<keyword evidence="2" id="KW-0808">Transferase</keyword>
<dbReference type="SUPFAM" id="SSF56112">
    <property type="entry name" value="Protein kinase-like (PK-like)"/>
    <property type="match status" value="1"/>
</dbReference>
<evidence type="ECO:0000313" key="3">
    <source>
        <dbReference type="EMBL" id="MBL0002691.1"/>
    </source>
</evidence>
<dbReference type="GO" id="GO:0019748">
    <property type="term" value="P:secondary metabolic process"/>
    <property type="evidence" value="ECO:0007669"/>
    <property type="project" value="InterPro"/>
</dbReference>
<organism evidence="2 5">
    <name type="scientific">Candidatus Phosphoribacter hodrii</name>
    <dbReference type="NCBI Taxonomy" id="2953743"/>
    <lineage>
        <taxon>Bacteria</taxon>
        <taxon>Bacillati</taxon>
        <taxon>Actinomycetota</taxon>
        <taxon>Actinomycetes</taxon>
        <taxon>Micrococcales</taxon>
        <taxon>Dermatophilaceae</taxon>
        <taxon>Candidatus Phosphoribacter</taxon>
    </lineage>
</organism>
<dbReference type="Proteomes" id="UP000718281">
    <property type="component" value="Unassembled WGS sequence"/>
</dbReference>
<gene>
    <name evidence="1" type="ORF">IPF40_04445</name>
    <name evidence="2" type="ORF">IPI13_05585</name>
    <name evidence="3" type="ORF">IPP00_01360</name>
</gene>
<sequence length="315" mass="33688">MALPAGLVAAAAGRPADVLLDGPSARHAIDGDSWLRGLPRTVADVCADWELTPDGPARHGACAIALPVVSADGPAMLKVTWPHHEAAGEHLALRHWGGQAAVRLLRADPSLWALLLERLDADRDLHGIPMDEACEVVGDLLRHLKVPAPPTVPTLREYAARKADAYADVLAGGAGPVPRRFVDQARALAADFATDDSGGGWLLHTDLHCSNVLRGIRDGRPAWVAIDPKPAAGDRAFDVVALLWDRPDELGTGADLRWGLRRRVEIVCEAAEIDEDRARSWAIVREMDNALEVAHDPAAADRVSLAVAIIKAMQP</sequence>
<dbReference type="Pfam" id="PF04655">
    <property type="entry name" value="APH_6_hur"/>
    <property type="match status" value="1"/>
</dbReference>
<dbReference type="Proteomes" id="UP000726105">
    <property type="component" value="Unassembled WGS sequence"/>
</dbReference>
<dbReference type="Proteomes" id="UP000886632">
    <property type="component" value="Unassembled WGS sequence"/>
</dbReference>